<dbReference type="RefSeq" id="WP_306692888.1">
    <property type="nucleotide sequence ID" value="NZ_CP121271.1"/>
</dbReference>
<protein>
    <submittedName>
        <fullName evidence="1">Uncharacterized protein</fullName>
    </submittedName>
</protein>
<sequence>MTAAELEREIGASNVGSGINVRWVMPEGMFEFPVDAEDLDETAERLVELARTVMPEASFEMQLEWALMVAAHYDSFVEAGVQYSGFVITDVEGARCTATVTVCLSDLDESAGLRPVGFIGSAMRHLDIGQVSEIELPCGPAVSCIGTRKADLDGSLTLSGQGEPVWTSFIQVQVPLSNGTLLTLEMNTPNREGWDVFSSMFAGVVKSVRFFDDAGNPMVMPG</sequence>
<reference evidence="1" key="1">
    <citation type="submission" date="2023-03" db="EMBL/GenBank/DDBJ databases">
        <title>Borrelidin-producing and root-colonizing Streptomyces rochei is a potent biopesticide for soil-borne oomycete-caused plant diseases.</title>
        <authorList>
            <person name="Zhou D."/>
            <person name="Wang X."/>
            <person name="Navarro-Munoz J.C."/>
            <person name="Li W."/>
            <person name="Li J."/>
            <person name="Jiu M."/>
            <person name="Deng S."/>
            <person name="Ye Y."/>
            <person name="Daly P."/>
            <person name="Wei L."/>
        </authorList>
    </citation>
    <scope>NUCLEOTIDE SEQUENCE</scope>
    <source>
        <strain evidence="1">JK1</strain>
    </source>
</reference>
<accession>A0AAX3ZLH4</accession>
<proteinExistence type="predicted"/>
<evidence type="ECO:0000313" key="1">
    <source>
        <dbReference type="EMBL" id="WMC87862.1"/>
    </source>
</evidence>
<organism evidence="1 2">
    <name type="scientific">Streptomyces rochei</name>
    <name type="common">Streptomyces parvullus</name>
    <dbReference type="NCBI Taxonomy" id="1928"/>
    <lineage>
        <taxon>Bacteria</taxon>
        <taxon>Bacillati</taxon>
        <taxon>Actinomycetota</taxon>
        <taxon>Actinomycetes</taxon>
        <taxon>Kitasatosporales</taxon>
        <taxon>Streptomycetaceae</taxon>
        <taxon>Streptomyces</taxon>
        <taxon>Streptomyces rochei group</taxon>
    </lineage>
</organism>
<dbReference type="GeneID" id="90944524"/>
<gene>
    <name evidence="1" type="ORF">P7W03_20830</name>
</gene>
<dbReference type="AlphaFoldDB" id="A0AAX3ZLH4"/>
<dbReference type="EMBL" id="CP121271">
    <property type="protein sequence ID" value="WMC87862.1"/>
    <property type="molecule type" value="Genomic_DNA"/>
</dbReference>
<evidence type="ECO:0000313" key="2">
    <source>
        <dbReference type="Proteomes" id="UP001231701"/>
    </source>
</evidence>
<name>A0AAX3ZLH4_STRRO</name>
<dbReference type="Proteomes" id="UP001231701">
    <property type="component" value="Chromosome"/>
</dbReference>